<dbReference type="AlphaFoldDB" id="A0A8D8LJ04"/>
<reference evidence="1" key="1">
    <citation type="submission" date="2021-05" db="EMBL/GenBank/DDBJ databases">
        <authorList>
            <person name="Alioto T."/>
            <person name="Alioto T."/>
            <person name="Gomez Garrido J."/>
        </authorList>
    </citation>
    <scope>NUCLEOTIDE SEQUENCE</scope>
</reference>
<protein>
    <submittedName>
        <fullName evidence="1">Uncharacterized protein</fullName>
    </submittedName>
</protein>
<evidence type="ECO:0000313" key="1">
    <source>
        <dbReference type="EMBL" id="CAG6606181.1"/>
    </source>
</evidence>
<name>A0A8D8LJ04_9HEMI</name>
<proteinExistence type="predicted"/>
<dbReference type="EMBL" id="HBUF01002489">
    <property type="protein sequence ID" value="CAG6606181.1"/>
    <property type="molecule type" value="Transcribed_RNA"/>
</dbReference>
<sequence>MYLICRNGTEFAESRNHYDTDKKNTPTSCISLVRNFLDILISDLLKKKSPAAHSKDLKTLDTLRLDYFKKSRPRRFEQAFYAIAEWFSRHFTIWSFKKFACELTPALSRELTP</sequence>
<accession>A0A8D8LJ04</accession>
<organism evidence="1">
    <name type="scientific">Cacopsylla melanoneura</name>
    <dbReference type="NCBI Taxonomy" id="428564"/>
    <lineage>
        <taxon>Eukaryota</taxon>
        <taxon>Metazoa</taxon>
        <taxon>Ecdysozoa</taxon>
        <taxon>Arthropoda</taxon>
        <taxon>Hexapoda</taxon>
        <taxon>Insecta</taxon>
        <taxon>Pterygota</taxon>
        <taxon>Neoptera</taxon>
        <taxon>Paraneoptera</taxon>
        <taxon>Hemiptera</taxon>
        <taxon>Sternorrhyncha</taxon>
        <taxon>Psylloidea</taxon>
        <taxon>Psyllidae</taxon>
        <taxon>Psyllinae</taxon>
        <taxon>Cacopsylla</taxon>
    </lineage>
</organism>